<evidence type="ECO:0000313" key="1">
    <source>
        <dbReference type="EMBL" id="QAA76492.1"/>
    </source>
</evidence>
<gene>
    <name evidence="1" type="ORF">BIP78_0726</name>
</gene>
<reference evidence="2" key="1">
    <citation type="submission" date="2018-12" db="EMBL/GenBank/DDBJ databases">
        <title>Complete genome sequence of an uncultured bacterium of the candidate phylum Bipolaricaulota.</title>
        <authorList>
            <person name="Kadnikov V.V."/>
            <person name="Mardanov A.V."/>
            <person name="Beletsky A.V."/>
            <person name="Frank Y.A."/>
            <person name="Karnachuk O.V."/>
            <person name="Ravin N.V."/>
        </authorList>
    </citation>
    <scope>NUCLEOTIDE SEQUENCE [LARGE SCALE GENOMIC DNA]</scope>
</reference>
<evidence type="ECO:0000313" key="2">
    <source>
        <dbReference type="Proteomes" id="UP000287233"/>
    </source>
</evidence>
<sequence length="37" mass="4234">MHGLGFTRDGPGGYCFRRRLRELGGWGTIDVRNRRLG</sequence>
<dbReference type="EMBL" id="CP034928">
    <property type="protein sequence ID" value="QAA76492.1"/>
    <property type="molecule type" value="Genomic_DNA"/>
</dbReference>
<name>A0A410FU27_BIPS1</name>
<dbReference type="Proteomes" id="UP000287233">
    <property type="component" value="Chromosome"/>
</dbReference>
<accession>A0A410FU27</accession>
<protein>
    <submittedName>
        <fullName evidence="1">Uncharacterized protein</fullName>
    </submittedName>
</protein>
<dbReference type="KEGG" id="bih:BIP78_0726"/>
<organism evidence="1 2">
    <name type="scientific">Bipolaricaulis sibiricus</name>
    <dbReference type="NCBI Taxonomy" id="2501609"/>
    <lineage>
        <taxon>Bacteria</taxon>
        <taxon>Candidatus Bipolaricaulota</taxon>
        <taxon>Candidatus Bipolaricaulia</taxon>
        <taxon>Candidatus Bipolaricaulales</taxon>
        <taxon>Candidatus Bipolaricaulaceae</taxon>
        <taxon>Candidatus Bipolaricaulis</taxon>
    </lineage>
</organism>
<dbReference type="AlphaFoldDB" id="A0A410FU27"/>
<proteinExistence type="predicted"/>